<evidence type="ECO:0000313" key="4">
    <source>
        <dbReference type="Proteomes" id="UP000192578"/>
    </source>
</evidence>
<comment type="caution">
    <text evidence="3">The sequence shown here is derived from an EMBL/GenBank/DDBJ whole genome shotgun (WGS) entry which is preliminary data.</text>
</comment>
<evidence type="ECO:0000313" key="3">
    <source>
        <dbReference type="EMBL" id="OQV15928.1"/>
    </source>
</evidence>
<reference evidence="4" key="1">
    <citation type="submission" date="2017-01" db="EMBL/GenBank/DDBJ databases">
        <title>Comparative genomics of anhydrobiosis in the tardigrade Hypsibius dujardini.</title>
        <authorList>
            <person name="Yoshida Y."/>
            <person name="Koutsovoulos G."/>
            <person name="Laetsch D."/>
            <person name="Stevens L."/>
            <person name="Kumar S."/>
            <person name="Horikawa D."/>
            <person name="Ishino K."/>
            <person name="Komine S."/>
            <person name="Tomita M."/>
            <person name="Blaxter M."/>
            <person name="Arakawa K."/>
        </authorList>
    </citation>
    <scope>NUCLEOTIDE SEQUENCE [LARGE SCALE GENOMIC DNA]</scope>
    <source>
        <strain evidence="4">Z151</strain>
    </source>
</reference>
<evidence type="ECO:0000256" key="2">
    <source>
        <dbReference type="SAM" id="SignalP"/>
    </source>
</evidence>
<evidence type="ECO:0000256" key="1">
    <source>
        <dbReference type="SAM" id="MobiDB-lite"/>
    </source>
</evidence>
<keyword evidence="2" id="KW-0732">Signal</keyword>
<dbReference type="Proteomes" id="UP000192578">
    <property type="component" value="Unassembled WGS sequence"/>
</dbReference>
<feature type="compositionally biased region" description="Basic and acidic residues" evidence="1">
    <location>
        <begin position="99"/>
        <end position="172"/>
    </location>
</feature>
<dbReference type="AlphaFoldDB" id="A0A1W0WL45"/>
<proteinExistence type="predicted"/>
<accession>A0A1W0WL45</accession>
<gene>
    <name evidence="3" type="ORF">BV898_09851</name>
</gene>
<organism evidence="3 4">
    <name type="scientific">Hypsibius exemplaris</name>
    <name type="common">Freshwater tardigrade</name>
    <dbReference type="NCBI Taxonomy" id="2072580"/>
    <lineage>
        <taxon>Eukaryota</taxon>
        <taxon>Metazoa</taxon>
        <taxon>Ecdysozoa</taxon>
        <taxon>Tardigrada</taxon>
        <taxon>Eutardigrada</taxon>
        <taxon>Parachela</taxon>
        <taxon>Hypsibioidea</taxon>
        <taxon>Hypsibiidae</taxon>
        <taxon>Hypsibius</taxon>
    </lineage>
</organism>
<keyword evidence="4" id="KW-1185">Reference proteome</keyword>
<protein>
    <recommendedName>
        <fullName evidence="5">WAP domain-containing protein</fullName>
    </recommendedName>
</protein>
<dbReference type="EMBL" id="MTYJ01000080">
    <property type="protein sequence ID" value="OQV15928.1"/>
    <property type="molecule type" value="Genomic_DNA"/>
</dbReference>
<name>A0A1W0WL45_HYPEX</name>
<feature type="region of interest" description="Disordered" evidence="1">
    <location>
        <begin position="70"/>
        <end position="172"/>
    </location>
</feature>
<evidence type="ECO:0008006" key="5">
    <source>
        <dbReference type="Google" id="ProtNLM"/>
    </source>
</evidence>
<sequence>MQTALLVAFGVAFVVGLTDAVTSSRPYGQSGSNGAVCKELHNQPKCHLKPARDECQRDSDCGRNKICCKNADGQNCNKGCVDAPAGHPTDRPVTSLYRQDSHNSRDRDSTGRDRDSSRDRDGNSRDSGRFNSQDGRDNSRDREWGTSGRDSSRDRDSGSSRSNTHDSRDRRL</sequence>
<feature type="signal peptide" evidence="2">
    <location>
        <begin position="1"/>
        <end position="20"/>
    </location>
</feature>
<feature type="chain" id="PRO_5012190312" description="WAP domain-containing protein" evidence="2">
    <location>
        <begin position="21"/>
        <end position="172"/>
    </location>
</feature>